<dbReference type="GeneID" id="38116651"/>
<protein>
    <submittedName>
        <fullName evidence="2">Uncharacterized protein</fullName>
    </submittedName>
</protein>
<feature type="region of interest" description="Disordered" evidence="1">
    <location>
        <begin position="248"/>
        <end position="270"/>
    </location>
</feature>
<evidence type="ECO:0000256" key="1">
    <source>
        <dbReference type="SAM" id="MobiDB-lite"/>
    </source>
</evidence>
<dbReference type="PANTHER" id="PTHR36205">
    <property type="entry name" value="CHROMOSOME 19, WHOLE GENOME SHOTGUN SEQUENCE"/>
    <property type="match status" value="1"/>
</dbReference>
<dbReference type="EMBL" id="PVWQ01000007">
    <property type="protein sequence ID" value="RDW76289.1"/>
    <property type="molecule type" value="Genomic_DNA"/>
</dbReference>
<keyword evidence="3" id="KW-1185">Reference proteome</keyword>
<comment type="caution">
    <text evidence="2">The sequence shown here is derived from an EMBL/GenBank/DDBJ whole genome shotgun (WGS) entry which is preliminary data.</text>
</comment>
<sequence>MLNGASILNGRFSGLPFRYILLSCLFLILLLLLIIQALPNRPHGFPVLLSKPDILRPTDLAGSPREWKPWDDQAPPAHEPIGLGTLRDVREANFYRGGTSTIEDSHPKHSIYDPYPSYNSQSWRRLWKGTFHACQGPRGTTLDRRNPEDMVLAYRGTQKGNNQTDLDSLKALTAYSDFPYPMFGSYSALGLDGSSCTTRFSRLGAYGYDDLDAPARAKWDRVNWGALQSQCRKRNSDRYISPAEQRRIKDTLPLKQTTPPDNNDKQHSSKVKERAAVILRAWHDMTWTENTKQYIRSLVMELSLHSGAEYEIFLLTHVKDNEIPLHTADAAQHLKDQFIPREFWDMTVFFNEETLKSWYPKVQEHLPLYQHLQPVQIFSTLLPEFDYVWQLEMDARFTGHAYHFLERAAAFAKKQPRKYLWERNAHFYIPGAHDTYEVFKQNIDKAMVGKPSVWGPAPPSHAWKQTQTPIGPIPPVPRPEDDNYTWGVDEEADLITFLPHFDSAETTWVFNNVLFDLPPDTPRRVSPVTMGRYSRLLLGAIHEAQSTAGLAVVSEMTAPSFALWHGLKAVHVPHPIYADGKWMPKEIDRIVNKGSAEKMNGGSDSIWNWDHKFDHILYRMSYMFTSQAAEDFYRRWLGYEVDMGQYTDGSFHQDPQGRNWFDGGELREDLYGPLCFPPMLLHPVKNTGLKKGPPMAVPV</sequence>
<proteinExistence type="predicted"/>
<dbReference type="InterPro" id="IPR021822">
    <property type="entry name" value="DUF3405"/>
</dbReference>
<dbReference type="PANTHER" id="PTHR36205:SF4">
    <property type="match status" value="1"/>
</dbReference>
<dbReference type="Pfam" id="PF11885">
    <property type="entry name" value="DUF3405"/>
    <property type="match status" value="1"/>
</dbReference>
<dbReference type="AlphaFoldDB" id="A0A3D8RQF8"/>
<dbReference type="RefSeq" id="XP_026602601.1">
    <property type="nucleotide sequence ID" value="XM_026748297.1"/>
</dbReference>
<dbReference type="OrthoDB" id="3353407at2759"/>
<reference evidence="2 3" key="1">
    <citation type="journal article" date="2018" name="IMA Fungus">
        <title>IMA Genome-F 9: Draft genome sequence of Annulohypoxylon stygium, Aspergillus mulundensis, Berkeleyomyces basicola (syn. Thielaviopsis basicola), Ceratocystis smalleyi, two Cercospora beticola strains, Coleophoma cylindrospora, Fusarium fracticaudum, Phialophora cf. hyalina, and Morchella septimelata.</title>
        <authorList>
            <person name="Wingfield B.D."/>
            <person name="Bills G.F."/>
            <person name="Dong Y."/>
            <person name="Huang W."/>
            <person name="Nel W.J."/>
            <person name="Swalarsk-Parry B.S."/>
            <person name="Vaghefi N."/>
            <person name="Wilken P.M."/>
            <person name="An Z."/>
            <person name="de Beer Z.W."/>
            <person name="De Vos L."/>
            <person name="Chen L."/>
            <person name="Duong T.A."/>
            <person name="Gao Y."/>
            <person name="Hammerbacher A."/>
            <person name="Kikkert J.R."/>
            <person name="Li Y."/>
            <person name="Li H."/>
            <person name="Li K."/>
            <person name="Li Q."/>
            <person name="Liu X."/>
            <person name="Ma X."/>
            <person name="Naidoo K."/>
            <person name="Pethybridge S.J."/>
            <person name="Sun J."/>
            <person name="Steenkamp E.T."/>
            <person name="van der Nest M.A."/>
            <person name="van Wyk S."/>
            <person name="Wingfield M.J."/>
            <person name="Xiong C."/>
            <person name="Yue Q."/>
            <person name="Zhang X."/>
        </authorList>
    </citation>
    <scope>NUCLEOTIDE SEQUENCE [LARGE SCALE GENOMIC DNA]</scope>
    <source>
        <strain evidence="2 3">DSM 5745</strain>
    </source>
</reference>
<accession>A0A3D8RQF8</accession>
<evidence type="ECO:0000313" key="2">
    <source>
        <dbReference type="EMBL" id="RDW76289.1"/>
    </source>
</evidence>
<gene>
    <name evidence="2" type="ORF">DSM5745_06281</name>
</gene>
<evidence type="ECO:0000313" key="3">
    <source>
        <dbReference type="Proteomes" id="UP000256690"/>
    </source>
</evidence>
<dbReference type="STRING" id="1810919.A0A3D8RQF8"/>
<dbReference type="Proteomes" id="UP000256690">
    <property type="component" value="Unassembled WGS sequence"/>
</dbReference>
<name>A0A3D8RQF8_9EURO</name>
<organism evidence="2 3">
    <name type="scientific">Aspergillus mulundensis</name>
    <dbReference type="NCBI Taxonomy" id="1810919"/>
    <lineage>
        <taxon>Eukaryota</taxon>
        <taxon>Fungi</taxon>
        <taxon>Dikarya</taxon>
        <taxon>Ascomycota</taxon>
        <taxon>Pezizomycotina</taxon>
        <taxon>Eurotiomycetes</taxon>
        <taxon>Eurotiomycetidae</taxon>
        <taxon>Eurotiales</taxon>
        <taxon>Aspergillaceae</taxon>
        <taxon>Aspergillus</taxon>
        <taxon>Aspergillus subgen. Nidulantes</taxon>
    </lineage>
</organism>